<evidence type="ECO:0000256" key="2">
    <source>
        <dbReference type="ARBA" id="ARBA00022475"/>
    </source>
</evidence>
<dbReference type="InterPro" id="IPR050922">
    <property type="entry name" value="LytR/CpsA/Psr_CW_biosynth"/>
</dbReference>
<feature type="domain" description="Cell envelope-related transcriptional attenuator" evidence="10">
    <location>
        <begin position="87"/>
        <end position="229"/>
    </location>
</feature>
<comment type="function">
    <text evidence="9">May catalyze the final step in cell wall teichoic acid biosynthesis, the transfer of the anionic cell wall polymers (APs) from their lipid-linked precursor to the cell wall peptidoglycan (PG).</text>
</comment>
<feature type="topological domain" description="Extracellular" evidence="9">
    <location>
        <begin position="37"/>
        <end position="310"/>
    </location>
</feature>
<evidence type="ECO:0000256" key="6">
    <source>
        <dbReference type="ARBA" id="ARBA00022989"/>
    </source>
</evidence>
<evidence type="ECO:0000256" key="7">
    <source>
        <dbReference type="ARBA" id="ARBA00023136"/>
    </source>
</evidence>
<comment type="caution">
    <text evidence="11">The sequence shown here is derived from an EMBL/GenBank/DDBJ whole genome shotgun (WGS) entry which is preliminary data.</text>
</comment>
<keyword evidence="3 9" id="KW-0808">Transferase</keyword>
<reference evidence="11 12" key="1">
    <citation type="journal article" date="2019" name="Indoor Air">
        <title>Impacts of indoor surface finishes on bacterial viability.</title>
        <authorList>
            <person name="Hu J."/>
            <person name="Maamar S.B."/>
            <person name="Glawe A.J."/>
            <person name="Gottel N."/>
            <person name="Gilbert J.A."/>
            <person name="Hartmann E.M."/>
        </authorList>
    </citation>
    <scope>NUCLEOTIDE SEQUENCE [LARGE SCALE GENOMIC DNA]</scope>
    <source>
        <strain evidence="11 12">AF060A6</strain>
    </source>
</reference>
<name>A0A4S3PQN9_9BACI</name>
<evidence type="ECO:0000313" key="12">
    <source>
        <dbReference type="Proteomes" id="UP000306477"/>
    </source>
</evidence>
<evidence type="ECO:0000256" key="1">
    <source>
        <dbReference type="ARBA" id="ARBA00006068"/>
    </source>
</evidence>
<feature type="topological domain" description="Cytoplasmic" evidence="9">
    <location>
        <begin position="1"/>
        <end position="15"/>
    </location>
</feature>
<dbReference type="STRING" id="1033734.GCA_000285535_02454"/>
<protein>
    <recommendedName>
        <fullName evidence="9">Polyisoprenyl-teichoic acid--peptidoglycan teichoic acid transferase TagU</fullName>
        <ecNumber evidence="9">2.7.8.-</ecNumber>
    </recommendedName>
</protein>
<dbReference type="InterPro" id="IPR004474">
    <property type="entry name" value="LytR_CpsA_psr"/>
</dbReference>
<dbReference type="GO" id="GO:0005886">
    <property type="term" value="C:plasma membrane"/>
    <property type="evidence" value="ECO:0007669"/>
    <property type="project" value="UniProtKB-SubCell"/>
</dbReference>
<evidence type="ECO:0000256" key="5">
    <source>
        <dbReference type="ARBA" id="ARBA00022968"/>
    </source>
</evidence>
<comment type="similarity">
    <text evidence="1 9">Belongs to the LytR/CpsA/Psr (LCP) family.</text>
</comment>
<dbReference type="Gene3D" id="3.40.630.190">
    <property type="entry name" value="LCP protein"/>
    <property type="match status" value="1"/>
</dbReference>
<comment type="pathway">
    <text evidence="9">Cell wall biogenesis.</text>
</comment>
<dbReference type="HAMAP" id="MF_01140">
    <property type="entry name" value="TagU_transferase"/>
    <property type="match status" value="1"/>
</dbReference>
<keyword evidence="2 9" id="KW-1003">Cell membrane</keyword>
<keyword evidence="7 9" id="KW-0472">Membrane</keyword>
<evidence type="ECO:0000256" key="4">
    <source>
        <dbReference type="ARBA" id="ARBA00022692"/>
    </source>
</evidence>
<sequence>MSRVDRHSKKKTKRKWPKVVGTIALVLLLAIGGYAVYLYQSVASTVGKMHSDRGPSDKRTEEIDISKADPISILLMGVDERSGDKGRTDTLIVVTVNPNTNSMQMLSIPRDTRVEIVGRGTQDKINHAYAFGGVDMTIDTVENFLDIPIDYYVKVNMEGLQQIVDALGGVQVNSTLAFSYEGASFKEGPQTLNGEEALKYARMRYDDPRGDFGRQDRQKQVIQGIIDKGASFTSVTKIDDILGALGTNVTTDISFDEMKTIQSKYKGARHNIEQYSIDGVGQTLDAWYWIVSDEERQAVSSRLKQHLEIE</sequence>
<keyword evidence="6 9" id="KW-1133">Transmembrane helix</keyword>
<comment type="subcellular location">
    <subcellularLocation>
        <location evidence="9">Cell membrane</location>
        <topology evidence="9">Single-pass type II membrane protein</topology>
    </subcellularLocation>
</comment>
<keyword evidence="8 9" id="KW-0961">Cell wall biogenesis/degradation</keyword>
<evidence type="ECO:0000259" key="10">
    <source>
        <dbReference type="Pfam" id="PF03816"/>
    </source>
</evidence>
<dbReference type="PANTHER" id="PTHR33392:SF6">
    <property type="entry name" value="POLYISOPRENYL-TEICHOIC ACID--PEPTIDOGLYCAN TEICHOIC ACID TRANSFERASE TAGU"/>
    <property type="match status" value="1"/>
</dbReference>
<proteinExistence type="inferred from homology"/>
<keyword evidence="5 9" id="KW-0735">Signal-anchor</keyword>
<dbReference type="Proteomes" id="UP000306477">
    <property type="component" value="Unassembled WGS sequence"/>
</dbReference>
<dbReference type="InterPro" id="IPR023734">
    <property type="entry name" value="TagU"/>
</dbReference>
<dbReference type="EMBL" id="SLUB01000022">
    <property type="protein sequence ID" value="THE11929.1"/>
    <property type="molecule type" value="Genomic_DNA"/>
</dbReference>
<dbReference type="Pfam" id="PF03816">
    <property type="entry name" value="LytR_cpsA_psr"/>
    <property type="match status" value="1"/>
</dbReference>
<dbReference type="AlphaFoldDB" id="A0A4S3PQN9"/>
<dbReference type="NCBIfam" id="TIGR00350">
    <property type="entry name" value="lytR_cpsA_psr"/>
    <property type="match status" value="1"/>
</dbReference>
<gene>
    <name evidence="9" type="primary">tagU</name>
    <name evidence="11" type="ORF">E1I69_13015</name>
</gene>
<evidence type="ECO:0000256" key="3">
    <source>
        <dbReference type="ARBA" id="ARBA00022679"/>
    </source>
</evidence>
<dbReference type="EC" id="2.7.8.-" evidence="9"/>
<evidence type="ECO:0000313" key="11">
    <source>
        <dbReference type="EMBL" id="THE11929.1"/>
    </source>
</evidence>
<keyword evidence="4 9" id="KW-0812">Transmembrane</keyword>
<dbReference type="RefSeq" id="WP_136380033.1">
    <property type="nucleotide sequence ID" value="NZ_SLUB01000022.1"/>
</dbReference>
<keyword evidence="12" id="KW-1185">Reference proteome</keyword>
<dbReference type="PANTHER" id="PTHR33392">
    <property type="entry name" value="POLYISOPRENYL-TEICHOIC ACID--PEPTIDOGLYCAN TEICHOIC ACID TRANSFERASE TAGU"/>
    <property type="match status" value="1"/>
</dbReference>
<dbReference type="NCBIfam" id="NF006897">
    <property type="entry name" value="PRK09379.1"/>
    <property type="match status" value="1"/>
</dbReference>
<dbReference type="GO" id="GO:0016780">
    <property type="term" value="F:phosphotransferase activity, for other substituted phosphate groups"/>
    <property type="evidence" value="ECO:0007669"/>
    <property type="project" value="UniProtKB-UniRule"/>
</dbReference>
<organism evidence="11 12">
    <name type="scientific">Bacillus timonensis</name>
    <dbReference type="NCBI Taxonomy" id="1033734"/>
    <lineage>
        <taxon>Bacteria</taxon>
        <taxon>Bacillati</taxon>
        <taxon>Bacillota</taxon>
        <taxon>Bacilli</taxon>
        <taxon>Bacillales</taxon>
        <taxon>Bacillaceae</taxon>
        <taxon>Bacillus</taxon>
    </lineage>
</organism>
<evidence type="ECO:0000256" key="9">
    <source>
        <dbReference type="HAMAP-Rule" id="MF_01140"/>
    </source>
</evidence>
<accession>A0A4S3PQN9</accession>
<evidence type="ECO:0000256" key="8">
    <source>
        <dbReference type="ARBA" id="ARBA00023316"/>
    </source>
</evidence>
<dbReference type="OrthoDB" id="27330at2"/>
<dbReference type="GO" id="GO:0070726">
    <property type="term" value="P:cell wall assembly"/>
    <property type="evidence" value="ECO:0007669"/>
    <property type="project" value="UniProtKB-UniRule"/>
</dbReference>